<dbReference type="Proteomes" id="UP000199182">
    <property type="component" value="Unassembled WGS sequence"/>
</dbReference>
<dbReference type="OrthoDB" id="184994at2"/>
<evidence type="ECO:0000313" key="6">
    <source>
        <dbReference type="Proteomes" id="UP000199182"/>
    </source>
</evidence>
<dbReference type="SMART" id="SM00342">
    <property type="entry name" value="HTH_ARAC"/>
    <property type="match status" value="1"/>
</dbReference>
<dbReference type="RefSeq" id="WP_092641952.1">
    <property type="nucleotide sequence ID" value="NZ_FNID01000030.1"/>
</dbReference>
<gene>
    <name evidence="5" type="ORF">SAMN05192585_13037</name>
</gene>
<evidence type="ECO:0000259" key="4">
    <source>
        <dbReference type="PROSITE" id="PS01124"/>
    </source>
</evidence>
<dbReference type="EMBL" id="FNID01000030">
    <property type="protein sequence ID" value="SDN74244.1"/>
    <property type="molecule type" value="Genomic_DNA"/>
</dbReference>
<keyword evidence="6" id="KW-1185">Reference proteome</keyword>
<evidence type="ECO:0000256" key="3">
    <source>
        <dbReference type="ARBA" id="ARBA00023163"/>
    </source>
</evidence>
<name>A0A1H0DVL8_9FIRM</name>
<protein>
    <submittedName>
        <fullName evidence="5">AraC-type DNA-binding protein</fullName>
    </submittedName>
</protein>
<evidence type="ECO:0000256" key="2">
    <source>
        <dbReference type="ARBA" id="ARBA00023125"/>
    </source>
</evidence>
<reference evidence="5 6" key="1">
    <citation type="submission" date="2016-10" db="EMBL/GenBank/DDBJ databases">
        <authorList>
            <person name="de Groot N.N."/>
        </authorList>
    </citation>
    <scope>NUCLEOTIDE SEQUENCE [LARGE SCALE GENOMIC DNA]</scope>
    <source>
        <strain evidence="5 6">CGMCC 1.5012</strain>
    </source>
</reference>
<sequence>MDYSTFIWSVSSYVEKRVKDEICYAELEKAMGFSYRHIREVFRECTNRPLASYILSRRIANAAFEVAHTRKSLTAIAGEYGFDSYDVFTRAFKRETGYTPKTFRENGIPVGRGMLNTGMFAPTVSKEKYPLLMLGSNKEEQTMKSTEKTDNSCILYGVPKVEYSFEECTPFPASLKACLNYMGQMIDYSYVMASSGASFRLRWNKGMWDGGNVDIQCIYENPLEAFERSFKAAGRSVRFLQREESSKEGFMAFIKEEVDNGRPLIAQGIIGPPEACIITGYADGGETLMGWNFFQNNPDFAKGVTLHETGYFITKSWWENKDTLMLMAIGEEQAAPPSVKEILLNAVDIMTRDSITIKNRYGSTEQVYAGGPAAYEAWAAAITNDAEFSKDAILPLLFERLVCQTDAQVMVSEGRLYAAYFLNWVGQTNPAVAKLCEEAAKLFKEAAQATFKMNELKGGFEQNEATVRLFAQPEVRREIAKLILKAKNYDEKAAALLKEICEKL</sequence>
<dbReference type="InterPro" id="IPR050959">
    <property type="entry name" value="MarA-like"/>
</dbReference>
<proteinExistence type="predicted"/>
<dbReference type="Gene3D" id="1.10.10.60">
    <property type="entry name" value="Homeodomain-like"/>
    <property type="match status" value="1"/>
</dbReference>
<evidence type="ECO:0000256" key="1">
    <source>
        <dbReference type="ARBA" id="ARBA00023015"/>
    </source>
</evidence>
<dbReference type="InterPro" id="IPR009057">
    <property type="entry name" value="Homeodomain-like_sf"/>
</dbReference>
<keyword evidence="1" id="KW-0805">Transcription regulation</keyword>
<dbReference type="GO" id="GO:0043565">
    <property type="term" value="F:sequence-specific DNA binding"/>
    <property type="evidence" value="ECO:0007669"/>
    <property type="project" value="InterPro"/>
</dbReference>
<dbReference type="AlphaFoldDB" id="A0A1H0DVL8"/>
<dbReference type="PANTHER" id="PTHR47504:SF5">
    <property type="entry name" value="RIGHT ORIGIN-BINDING PROTEIN"/>
    <property type="match status" value="1"/>
</dbReference>
<dbReference type="STRING" id="258515.SAMN05192585_13037"/>
<dbReference type="Pfam" id="PF12833">
    <property type="entry name" value="HTH_18"/>
    <property type="match status" value="1"/>
</dbReference>
<keyword evidence="2 5" id="KW-0238">DNA-binding</keyword>
<dbReference type="SUPFAM" id="SSF46689">
    <property type="entry name" value="Homeodomain-like"/>
    <property type="match status" value="1"/>
</dbReference>
<evidence type="ECO:0000313" key="5">
    <source>
        <dbReference type="EMBL" id="SDN74244.1"/>
    </source>
</evidence>
<dbReference type="PANTHER" id="PTHR47504">
    <property type="entry name" value="RIGHT ORIGIN-BINDING PROTEIN"/>
    <property type="match status" value="1"/>
</dbReference>
<dbReference type="InterPro" id="IPR018060">
    <property type="entry name" value="HTH_AraC"/>
</dbReference>
<dbReference type="PROSITE" id="PS01124">
    <property type="entry name" value="HTH_ARAC_FAMILY_2"/>
    <property type="match status" value="1"/>
</dbReference>
<feature type="domain" description="HTH araC/xylS-type" evidence="4">
    <location>
        <begin position="8"/>
        <end position="106"/>
    </location>
</feature>
<keyword evidence="3" id="KW-0804">Transcription</keyword>
<organism evidence="5 6">
    <name type="scientific">Acetanaerobacterium elongatum</name>
    <dbReference type="NCBI Taxonomy" id="258515"/>
    <lineage>
        <taxon>Bacteria</taxon>
        <taxon>Bacillati</taxon>
        <taxon>Bacillota</taxon>
        <taxon>Clostridia</taxon>
        <taxon>Eubacteriales</taxon>
        <taxon>Oscillospiraceae</taxon>
        <taxon>Acetanaerobacterium</taxon>
    </lineage>
</organism>
<dbReference type="GO" id="GO:0003700">
    <property type="term" value="F:DNA-binding transcription factor activity"/>
    <property type="evidence" value="ECO:0007669"/>
    <property type="project" value="InterPro"/>
</dbReference>
<accession>A0A1H0DVL8</accession>